<keyword evidence="2" id="KW-1185">Reference proteome</keyword>
<organism evidence="1 2">
    <name type="scientific">Reyranella soli</name>
    <dbReference type="NCBI Taxonomy" id="1230389"/>
    <lineage>
        <taxon>Bacteria</taxon>
        <taxon>Pseudomonadati</taxon>
        <taxon>Pseudomonadota</taxon>
        <taxon>Alphaproteobacteria</taxon>
        <taxon>Hyphomicrobiales</taxon>
        <taxon>Reyranellaceae</taxon>
        <taxon>Reyranella</taxon>
    </lineage>
</organism>
<dbReference type="AlphaFoldDB" id="A0A512NB62"/>
<dbReference type="InterPro" id="IPR011990">
    <property type="entry name" value="TPR-like_helical_dom_sf"/>
</dbReference>
<dbReference type="Pfam" id="PF08238">
    <property type="entry name" value="Sel1"/>
    <property type="match status" value="1"/>
</dbReference>
<dbReference type="Gene3D" id="1.25.40.10">
    <property type="entry name" value="Tetratricopeptide repeat domain"/>
    <property type="match status" value="1"/>
</dbReference>
<dbReference type="Proteomes" id="UP000321058">
    <property type="component" value="Unassembled WGS sequence"/>
</dbReference>
<dbReference type="InterPro" id="IPR006597">
    <property type="entry name" value="Sel1-like"/>
</dbReference>
<reference evidence="1 2" key="1">
    <citation type="submission" date="2019-07" db="EMBL/GenBank/DDBJ databases">
        <title>Whole genome shotgun sequence of Reyranella soli NBRC 108950.</title>
        <authorList>
            <person name="Hosoyama A."/>
            <person name="Uohara A."/>
            <person name="Ohji S."/>
            <person name="Ichikawa N."/>
        </authorList>
    </citation>
    <scope>NUCLEOTIDE SEQUENCE [LARGE SCALE GENOMIC DNA]</scope>
    <source>
        <strain evidence="1 2">NBRC 108950</strain>
    </source>
</reference>
<proteinExistence type="predicted"/>
<evidence type="ECO:0000313" key="2">
    <source>
        <dbReference type="Proteomes" id="UP000321058"/>
    </source>
</evidence>
<comment type="caution">
    <text evidence="1">The sequence shown here is derived from an EMBL/GenBank/DDBJ whole genome shotgun (WGS) entry which is preliminary data.</text>
</comment>
<dbReference type="OrthoDB" id="112232at2"/>
<gene>
    <name evidence="1" type="ORF">RSO01_33390</name>
</gene>
<dbReference type="SUPFAM" id="SSF81901">
    <property type="entry name" value="HCP-like"/>
    <property type="match status" value="1"/>
</dbReference>
<name>A0A512NB62_9HYPH</name>
<protein>
    <recommendedName>
        <fullName evidence="3">Sel1 repeat family protein</fullName>
    </recommendedName>
</protein>
<sequence>MGADRGDPACQSMLGLLYFRGQGVPQDYVLAHKWLNLAASAAEPDAVGWRDQIASMMTSQQIAEAQRLARDWKPK</sequence>
<accession>A0A512NB62</accession>
<evidence type="ECO:0000313" key="1">
    <source>
        <dbReference type="EMBL" id="GEP56173.1"/>
    </source>
</evidence>
<dbReference type="EMBL" id="BKAJ01000057">
    <property type="protein sequence ID" value="GEP56173.1"/>
    <property type="molecule type" value="Genomic_DNA"/>
</dbReference>
<evidence type="ECO:0008006" key="3">
    <source>
        <dbReference type="Google" id="ProtNLM"/>
    </source>
</evidence>
<dbReference type="SMART" id="SM00671">
    <property type="entry name" value="SEL1"/>
    <property type="match status" value="1"/>
</dbReference>